<dbReference type="AlphaFoldDB" id="A0A502CYT3"/>
<dbReference type="RefSeq" id="WP_140737597.1">
    <property type="nucleotide sequence ID" value="NZ_RCZM01000002.1"/>
</dbReference>
<feature type="transmembrane region" description="Helical" evidence="1">
    <location>
        <begin position="45"/>
        <end position="63"/>
    </location>
</feature>
<dbReference type="Proteomes" id="UP000317722">
    <property type="component" value="Unassembled WGS sequence"/>
</dbReference>
<proteinExistence type="predicted"/>
<keyword evidence="1" id="KW-0472">Membrane</keyword>
<protein>
    <submittedName>
        <fullName evidence="2">Uncharacterized protein</fullName>
    </submittedName>
</protein>
<keyword evidence="1" id="KW-1133">Transmembrane helix</keyword>
<sequence>MRVVWVVVAFLGAGVLGLLLVLPRTRALRPRRVLACDLCQRRHRRLLFAMVVLALVSVAGFGLRVSQKARELPACAADTSIAEGRRVIDPRAQGRQPVWSTIRSAMTAPVSGLALGYAEARGRGLCSVGNPPITLAFVPQAGEHMGSMVGEVFLASPVPRINPVRAHDLAVHESRHVDQWAVCTIVGGIGLLPVLYVIDDTLYPASENHFEKAAGLDAGAYPPPPNPPKGPQGWAIALWVGVLLLVARRRIRWAVRTLVRRHRDLAPGRCAVHTTGWT</sequence>
<keyword evidence="1" id="KW-0812">Transmembrane</keyword>
<evidence type="ECO:0000313" key="3">
    <source>
        <dbReference type="Proteomes" id="UP000317722"/>
    </source>
</evidence>
<organism evidence="2 3">
    <name type="scientific">Pedococcus bigeumensis</name>
    <dbReference type="NCBI Taxonomy" id="433644"/>
    <lineage>
        <taxon>Bacteria</taxon>
        <taxon>Bacillati</taxon>
        <taxon>Actinomycetota</taxon>
        <taxon>Actinomycetes</taxon>
        <taxon>Micrococcales</taxon>
        <taxon>Intrasporangiaceae</taxon>
        <taxon>Pedococcus</taxon>
    </lineage>
</organism>
<dbReference type="OrthoDB" id="3296472at2"/>
<reference evidence="2 3" key="1">
    <citation type="journal article" date="2019" name="Environ. Microbiol.">
        <title>Species interactions and distinct microbial communities in high Arctic permafrost affected cryosols are associated with the CH4 and CO2 gas fluxes.</title>
        <authorList>
            <person name="Altshuler I."/>
            <person name="Hamel J."/>
            <person name="Turney S."/>
            <person name="Magnuson E."/>
            <person name="Levesque R."/>
            <person name="Greer C."/>
            <person name="Whyte L.G."/>
        </authorList>
    </citation>
    <scope>NUCLEOTIDE SEQUENCE [LARGE SCALE GENOMIC DNA]</scope>
    <source>
        <strain evidence="2 3">S9.3A</strain>
    </source>
</reference>
<comment type="caution">
    <text evidence="2">The sequence shown here is derived from an EMBL/GenBank/DDBJ whole genome shotgun (WGS) entry which is preliminary data.</text>
</comment>
<dbReference type="EMBL" id="RCZM01000002">
    <property type="protein sequence ID" value="TPG17834.1"/>
    <property type="molecule type" value="Genomic_DNA"/>
</dbReference>
<accession>A0A502CYT3</accession>
<name>A0A502CYT3_9MICO</name>
<gene>
    <name evidence="2" type="ORF">EAH86_05195</name>
</gene>
<evidence type="ECO:0000313" key="2">
    <source>
        <dbReference type="EMBL" id="TPG17834.1"/>
    </source>
</evidence>
<keyword evidence="3" id="KW-1185">Reference proteome</keyword>
<evidence type="ECO:0000256" key="1">
    <source>
        <dbReference type="SAM" id="Phobius"/>
    </source>
</evidence>